<protein>
    <submittedName>
        <fullName evidence="5">LysR family transcriptional regulator</fullName>
    </submittedName>
</protein>
<evidence type="ECO:0000313" key="5">
    <source>
        <dbReference type="EMBL" id="MBE8611702.1"/>
    </source>
</evidence>
<evidence type="ECO:0000256" key="3">
    <source>
        <dbReference type="ARBA" id="ARBA00023125"/>
    </source>
</evidence>
<evidence type="ECO:0000256" key="4">
    <source>
        <dbReference type="ARBA" id="ARBA00023163"/>
    </source>
</evidence>
<dbReference type="GO" id="GO:0043565">
    <property type="term" value="F:sequence-specific DNA binding"/>
    <property type="evidence" value="ECO:0007669"/>
    <property type="project" value="TreeGrafter"/>
</dbReference>
<evidence type="ECO:0000313" key="6">
    <source>
        <dbReference type="Proteomes" id="UP000650477"/>
    </source>
</evidence>
<gene>
    <name evidence="5" type="ORF">CYG68_04620</name>
</gene>
<dbReference type="EMBL" id="PKLF01000003">
    <property type="protein sequence ID" value="MBE8611702.1"/>
    <property type="molecule type" value="Genomic_DNA"/>
</dbReference>
<dbReference type="InterPro" id="IPR036390">
    <property type="entry name" value="WH_DNA-bd_sf"/>
</dbReference>
<dbReference type="Pfam" id="PF03466">
    <property type="entry name" value="LysR_substrate"/>
    <property type="match status" value="1"/>
</dbReference>
<dbReference type="GO" id="GO:0006351">
    <property type="term" value="P:DNA-templated transcription"/>
    <property type="evidence" value="ECO:0007669"/>
    <property type="project" value="TreeGrafter"/>
</dbReference>
<dbReference type="CDD" id="cd08432">
    <property type="entry name" value="PBP2_GcdR_TrpI_HvrB_AmpR_like"/>
    <property type="match status" value="1"/>
</dbReference>
<dbReference type="PROSITE" id="PS50931">
    <property type="entry name" value="HTH_LYSR"/>
    <property type="match status" value="1"/>
</dbReference>
<dbReference type="Gene3D" id="1.10.10.10">
    <property type="entry name" value="Winged helix-like DNA-binding domain superfamily/Winged helix DNA-binding domain"/>
    <property type="match status" value="1"/>
</dbReference>
<comment type="similarity">
    <text evidence="1">Belongs to the LysR transcriptional regulatory family.</text>
</comment>
<dbReference type="FunFam" id="1.10.10.10:FF:000001">
    <property type="entry name" value="LysR family transcriptional regulator"/>
    <property type="match status" value="1"/>
</dbReference>
<keyword evidence="3" id="KW-0238">DNA-binding</keyword>
<dbReference type="PANTHER" id="PTHR30537">
    <property type="entry name" value="HTH-TYPE TRANSCRIPTIONAL REGULATOR"/>
    <property type="match status" value="1"/>
</dbReference>
<dbReference type="Pfam" id="PF00126">
    <property type="entry name" value="HTH_1"/>
    <property type="match status" value="1"/>
</dbReference>
<dbReference type="PANTHER" id="PTHR30537:SF74">
    <property type="entry name" value="HTH-TYPE TRANSCRIPTIONAL REGULATOR TRPI"/>
    <property type="match status" value="1"/>
</dbReference>
<proteinExistence type="inferred from homology"/>
<dbReference type="Gene3D" id="3.40.190.10">
    <property type="entry name" value="Periplasmic binding protein-like II"/>
    <property type="match status" value="2"/>
</dbReference>
<evidence type="ECO:0000256" key="2">
    <source>
        <dbReference type="ARBA" id="ARBA00023015"/>
    </source>
</evidence>
<organism evidence="5 6">
    <name type="scientific">Morganella morganii</name>
    <name type="common">Proteus morganii</name>
    <dbReference type="NCBI Taxonomy" id="582"/>
    <lineage>
        <taxon>Bacteria</taxon>
        <taxon>Pseudomonadati</taxon>
        <taxon>Pseudomonadota</taxon>
        <taxon>Gammaproteobacteria</taxon>
        <taxon>Enterobacterales</taxon>
        <taxon>Morganellaceae</taxon>
        <taxon>Morganella</taxon>
    </lineage>
</organism>
<dbReference type="SUPFAM" id="SSF46785">
    <property type="entry name" value="Winged helix' DNA-binding domain"/>
    <property type="match status" value="1"/>
</dbReference>
<sequence length="307" mass="34505">MKEKNYFMNRYPPMKALLAFEASVRLGSFIRAAEFLHVTPGAVSQQIKKLEDELGVMLFLREIRKLTVTETGQKYYRLIQPALEQIRAAGETIRYAARHTLTLSMPPGLASKWFSPRMSDFVRTFPGLDLHLNATAALVSLEKDNVDLAVRYTDLSRTQPARVLLSDAPCRLFCHPAYAARLSLHSPADLKNAVLLHTTLYPYWDSWLEHYAGIASGGTPFTAGLHFDQFLLAIDAAVHQQGILIANDFLLEHELAQQTLIPLFPELTLHSGKGFYLLHNRHSADQAMISAVSDWFCHAFAHTAENT</sequence>
<comment type="caution">
    <text evidence="5">The sequence shown here is derived from an EMBL/GenBank/DDBJ whole genome shotgun (WGS) entry which is preliminary data.</text>
</comment>
<dbReference type="InterPro" id="IPR000847">
    <property type="entry name" value="LysR_HTH_N"/>
</dbReference>
<dbReference type="SUPFAM" id="SSF53850">
    <property type="entry name" value="Periplasmic binding protein-like II"/>
    <property type="match status" value="1"/>
</dbReference>
<dbReference type="GO" id="GO:0003700">
    <property type="term" value="F:DNA-binding transcription factor activity"/>
    <property type="evidence" value="ECO:0007669"/>
    <property type="project" value="InterPro"/>
</dbReference>
<dbReference type="InterPro" id="IPR005119">
    <property type="entry name" value="LysR_subst-bd"/>
</dbReference>
<dbReference type="InterPro" id="IPR036388">
    <property type="entry name" value="WH-like_DNA-bd_sf"/>
</dbReference>
<keyword evidence="2" id="KW-0805">Transcription regulation</keyword>
<evidence type="ECO:0000256" key="1">
    <source>
        <dbReference type="ARBA" id="ARBA00009437"/>
    </source>
</evidence>
<dbReference type="PRINTS" id="PR00039">
    <property type="entry name" value="HTHLYSR"/>
</dbReference>
<keyword evidence="4" id="KW-0804">Transcription</keyword>
<reference evidence="5" key="1">
    <citation type="submission" date="2017-12" db="EMBL/GenBank/DDBJ databases">
        <title>Genome sequencing and analysis.</title>
        <authorList>
            <person name="Huang Y.-T."/>
        </authorList>
    </citation>
    <scope>NUCLEOTIDE SEQUENCE</scope>
    <source>
        <strain evidence="5">VGH116</strain>
    </source>
</reference>
<dbReference type="InterPro" id="IPR058163">
    <property type="entry name" value="LysR-type_TF_proteobact-type"/>
</dbReference>
<dbReference type="Proteomes" id="UP000650477">
    <property type="component" value="Unassembled WGS sequence"/>
</dbReference>
<accession>A0A3R8P8L4</accession>
<dbReference type="AlphaFoldDB" id="A0A3R8P8L4"/>
<name>A0A3R8P8L4_MORMO</name>